<protein>
    <submittedName>
        <fullName evidence="1">Uncharacterized protein</fullName>
    </submittedName>
</protein>
<evidence type="ECO:0000313" key="2">
    <source>
        <dbReference type="Proteomes" id="UP000823775"/>
    </source>
</evidence>
<dbReference type="EMBL" id="JACEIK010008051">
    <property type="protein sequence ID" value="MCE3050966.1"/>
    <property type="molecule type" value="Genomic_DNA"/>
</dbReference>
<sequence>FHGIKRKRVVTANPSFKRLRKGTEGASLSAAKAIPARRFRAKAIEPHGLTWFNTRKE</sequence>
<gene>
    <name evidence="1" type="ORF">HAX54_048619</name>
</gene>
<proteinExistence type="predicted"/>
<feature type="non-terminal residue" evidence="1">
    <location>
        <position position="1"/>
    </location>
</feature>
<feature type="non-terminal residue" evidence="1">
    <location>
        <position position="57"/>
    </location>
</feature>
<evidence type="ECO:0000313" key="1">
    <source>
        <dbReference type="EMBL" id="MCE3050966.1"/>
    </source>
</evidence>
<keyword evidence="2" id="KW-1185">Reference proteome</keyword>
<dbReference type="Proteomes" id="UP000823775">
    <property type="component" value="Unassembled WGS sequence"/>
</dbReference>
<reference evidence="1 2" key="1">
    <citation type="journal article" date="2021" name="BMC Genomics">
        <title>Datura genome reveals duplications of psychoactive alkaloid biosynthetic genes and high mutation rate following tissue culture.</title>
        <authorList>
            <person name="Rajewski A."/>
            <person name="Carter-House D."/>
            <person name="Stajich J."/>
            <person name="Litt A."/>
        </authorList>
    </citation>
    <scope>NUCLEOTIDE SEQUENCE [LARGE SCALE GENOMIC DNA]</scope>
    <source>
        <strain evidence="1">AR-01</strain>
    </source>
</reference>
<comment type="caution">
    <text evidence="1">The sequence shown here is derived from an EMBL/GenBank/DDBJ whole genome shotgun (WGS) entry which is preliminary data.</text>
</comment>
<organism evidence="1 2">
    <name type="scientific">Datura stramonium</name>
    <name type="common">Jimsonweed</name>
    <name type="synonym">Common thornapple</name>
    <dbReference type="NCBI Taxonomy" id="4076"/>
    <lineage>
        <taxon>Eukaryota</taxon>
        <taxon>Viridiplantae</taxon>
        <taxon>Streptophyta</taxon>
        <taxon>Embryophyta</taxon>
        <taxon>Tracheophyta</taxon>
        <taxon>Spermatophyta</taxon>
        <taxon>Magnoliopsida</taxon>
        <taxon>eudicotyledons</taxon>
        <taxon>Gunneridae</taxon>
        <taxon>Pentapetalae</taxon>
        <taxon>asterids</taxon>
        <taxon>lamiids</taxon>
        <taxon>Solanales</taxon>
        <taxon>Solanaceae</taxon>
        <taxon>Solanoideae</taxon>
        <taxon>Datureae</taxon>
        <taxon>Datura</taxon>
    </lineage>
</organism>
<accession>A0ABS8WLY9</accession>
<name>A0ABS8WLY9_DATST</name>